<dbReference type="Pfam" id="PF12821">
    <property type="entry name" value="ThrE_2"/>
    <property type="match status" value="1"/>
</dbReference>
<feature type="transmembrane region" description="Helical" evidence="8">
    <location>
        <begin position="264"/>
        <end position="286"/>
    </location>
</feature>
<evidence type="ECO:0000256" key="6">
    <source>
        <dbReference type="ARBA" id="ARBA00034125"/>
    </source>
</evidence>
<feature type="transmembrane region" description="Helical" evidence="8">
    <location>
        <begin position="500"/>
        <end position="521"/>
    </location>
</feature>
<evidence type="ECO:0000256" key="1">
    <source>
        <dbReference type="ARBA" id="ARBA00004651"/>
    </source>
</evidence>
<keyword evidence="4 8" id="KW-1133">Transmembrane helix</keyword>
<comment type="caution">
    <text evidence="11">The sequence shown here is derived from an EMBL/GenBank/DDBJ whole genome shotgun (WGS) entry which is preliminary data.</text>
</comment>
<reference evidence="11" key="2">
    <citation type="submission" date="2021-04" db="EMBL/GenBank/DDBJ databases">
        <authorList>
            <person name="Gilroy R."/>
        </authorList>
    </citation>
    <scope>NUCLEOTIDE SEQUENCE</scope>
    <source>
        <strain evidence="11">ChiGjej4B4-7305</strain>
    </source>
</reference>
<feature type="transmembrane region" description="Helical" evidence="8">
    <location>
        <begin position="339"/>
        <end position="362"/>
    </location>
</feature>
<feature type="transmembrane region" description="Helical" evidence="8">
    <location>
        <begin position="298"/>
        <end position="318"/>
    </location>
</feature>
<evidence type="ECO:0000256" key="5">
    <source>
        <dbReference type="ARBA" id="ARBA00023136"/>
    </source>
</evidence>
<reference evidence="11" key="1">
    <citation type="journal article" date="2021" name="PeerJ">
        <title>Extensive microbial diversity within the chicken gut microbiome revealed by metagenomics and culture.</title>
        <authorList>
            <person name="Gilroy R."/>
            <person name="Ravi A."/>
            <person name="Getino M."/>
            <person name="Pursley I."/>
            <person name="Horton D.L."/>
            <person name="Alikhan N.F."/>
            <person name="Baker D."/>
            <person name="Gharbi K."/>
            <person name="Hall N."/>
            <person name="Watson M."/>
            <person name="Adriaenssens E.M."/>
            <person name="Foster-Nyarko E."/>
            <person name="Jarju S."/>
            <person name="Secka A."/>
            <person name="Antonio M."/>
            <person name="Oren A."/>
            <person name="Chaudhuri R.R."/>
            <person name="La Ragione R."/>
            <person name="Hildebrand F."/>
            <person name="Pallen M.J."/>
        </authorList>
    </citation>
    <scope>NUCLEOTIDE SEQUENCE</scope>
    <source>
        <strain evidence="11">ChiGjej4B4-7305</strain>
    </source>
</reference>
<evidence type="ECO:0000256" key="4">
    <source>
        <dbReference type="ARBA" id="ARBA00022989"/>
    </source>
</evidence>
<sequence>MNKRPVPSARRLRPARTVRSARHPRPESTAHVGTGEQEAAELVDTDGVPVPPPVPPLRAPAKVGRPDAPGRFLKDKARRMVLGQGPPTIPLAQLRRETGLSAAEERSVLDLVLRVGEAMIGTGAPVAYATVDMLRLADGLGVKNLTVDITFTSVTATIDRDDAPVTKVRVITARTSDYSRLTQISRLVAEVSAGEMDIAQAHARMESVLAAPHPYSRLVVTGALGLMAAAVAVLLGGGWAVSLVAAVTTIVVDRVLRFLRHRGLPYLFQQTVGAGIATLVAVLLLWGQEMFGWDWALLPPSLVVASGIMVLLAGLSLVGAAEDAIAGFPLTSAARSFEVVLSTVGIVVGIGVMLAIAQRLGVTLSIGDLEARGGVAPLTTMIASGVIAGAWAIASYTRMRFVALIAVVGALASAVFTLVSLAGLSPASGPFGVAVASFAAALTVGLIAGGLRDRLRVPSMVIAVCGVTPFLPGLAIYRAMYNIVDSGHLFEGMDLLVRALSVGLALAGGVTLGEYFARPLADEADKWQRRMRRQARGTRI</sequence>
<dbReference type="GO" id="GO:0005886">
    <property type="term" value="C:plasma membrane"/>
    <property type="evidence" value="ECO:0007669"/>
    <property type="project" value="UniProtKB-SubCell"/>
</dbReference>
<evidence type="ECO:0000256" key="7">
    <source>
        <dbReference type="SAM" id="MobiDB-lite"/>
    </source>
</evidence>
<evidence type="ECO:0000259" key="10">
    <source>
        <dbReference type="Pfam" id="PF12821"/>
    </source>
</evidence>
<dbReference type="InterPro" id="IPR050539">
    <property type="entry name" value="ThrE_Dicarb/AminoAcid_Exp"/>
</dbReference>
<feature type="transmembrane region" description="Helical" evidence="8">
    <location>
        <begin position="224"/>
        <end position="252"/>
    </location>
</feature>
<dbReference type="GO" id="GO:0015744">
    <property type="term" value="P:succinate transport"/>
    <property type="evidence" value="ECO:0007669"/>
    <property type="project" value="TreeGrafter"/>
</dbReference>
<evidence type="ECO:0000256" key="3">
    <source>
        <dbReference type="ARBA" id="ARBA00022692"/>
    </source>
</evidence>
<dbReference type="EMBL" id="DXBY01000340">
    <property type="protein sequence ID" value="HIZ38078.1"/>
    <property type="molecule type" value="Genomic_DNA"/>
</dbReference>
<accession>A0A9D2J677</accession>
<name>A0A9D2J677_9MICO</name>
<dbReference type="AlphaFoldDB" id="A0A9D2J677"/>
<proteinExistence type="inferred from homology"/>
<keyword evidence="3 8" id="KW-0812">Transmembrane</keyword>
<feature type="transmembrane region" description="Helical" evidence="8">
    <location>
        <begin position="460"/>
        <end position="480"/>
    </location>
</feature>
<keyword evidence="5 8" id="KW-0472">Membrane</keyword>
<dbReference type="InterPro" id="IPR010619">
    <property type="entry name" value="ThrE-like_N"/>
</dbReference>
<gene>
    <name evidence="11" type="ORF">H9815_20065</name>
</gene>
<dbReference type="Proteomes" id="UP000824037">
    <property type="component" value="Unassembled WGS sequence"/>
</dbReference>
<evidence type="ECO:0000313" key="12">
    <source>
        <dbReference type="Proteomes" id="UP000824037"/>
    </source>
</evidence>
<dbReference type="GO" id="GO:0022857">
    <property type="term" value="F:transmembrane transporter activity"/>
    <property type="evidence" value="ECO:0007669"/>
    <property type="project" value="InterPro"/>
</dbReference>
<evidence type="ECO:0000313" key="11">
    <source>
        <dbReference type="EMBL" id="HIZ38078.1"/>
    </source>
</evidence>
<comment type="similarity">
    <text evidence="6">Belongs to the ThrE exporter (TC 2.A.79) family.</text>
</comment>
<dbReference type="PANTHER" id="PTHR34390:SF2">
    <property type="entry name" value="SUCCINATE TRANSPORTER SUBUNIT YJJP-RELATED"/>
    <property type="match status" value="1"/>
</dbReference>
<feature type="domain" description="Threonine/serine exporter-like N-terminal" evidence="9">
    <location>
        <begin position="110"/>
        <end position="356"/>
    </location>
</feature>
<keyword evidence="2" id="KW-1003">Cell membrane</keyword>
<evidence type="ECO:0000256" key="2">
    <source>
        <dbReference type="ARBA" id="ARBA00022475"/>
    </source>
</evidence>
<feature type="transmembrane region" description="Helical" evidence="8">
    <location>
        <begin position="401"/>
        <end position="424"/>
    </location>
</feature>
<feature type="compositionally biased region" description="Basic residues" evidence="7">
    <location>
        <begin position="10"/>
        <end position="23"/>
    </location>
</feature>
<evidence type="ECO:0000259" key="9">
    <source>
        <dbReference type="Pfam" id="PF06738"/>
    </source>
</evidence>
<feature type="domain" description="Threonine/Serine exporter ThrE" evidence="10">
    <location>
        <begin position="382"/>
        <end position="514"/>
    </location>
</feature>
<comment type="subcellular location">
    <subcellularLocation>
        <location evidence="1">Cell membrane</location>
        <topology evidence="1">Multi-pass membrane protein</topology>
    </subcellularLocation>
</comment>
<evidence type="ECO:0000256" key="8">
    <source>
        <dbReference type="SAM" id="Phobius"/>
    </source>
</evidence>
<feature type="region of interest" description="Disordered" evidence="7">
    <location>
        <begin position="1"/>
        <end position="38"/>
    </location>
</feature>
<dbReference type="Pfam" id="PF06738">
    <property type="entry name" value="ThrE"/>
    <property type="match status" value="1"/>
</dbReference>
<organism evidence="11 12">
    <name type="scientific">Candidatus Ruania gallistercoris</name>
    <dbReference type="NCBI Taxonomy" id="2838746"/>
    <lineage>
        <taxon>Bacteria</taxon>
        <taxon>Bacillati</taxon>
        <taxon>Actinomycetota</taxon>
        <taxon>Actinomycetes</taxon>
        <taxon>Micrococcales</taxon>
        <taxon>Ruaniaceae</taxon>
        <taxon>Ruania</taxon>
    </lineage>
</organism>
<protein>
    <submittedName>
        <fullName evidence="11">Threonine/serine exporter family protein</fullName>
    </submittedName>
</protein>
<feature type="transmembrane region" description="Helical" evidence="8">
    <location>
        <begin position="430"/>
        <end position="448"/>
    </location>
</feature>
<dbReference type="InterPro" id="IPR024528">
    <property type="entry name" value="ThrE_2"/>
</dbReference>
<feature type="transmembrane region" description="Helical" evidence="8">
    <location>
        <begin position="374"/>
        <end position="394"/>
    </location>
</feature>
<dbReference type="PANTHER" id="PTHR34390">
    <property type="entry name" value="UPF0442 PROTEIN YJJB-RELATED"/>
    <property type="match status" value="1"/>
</dbReference>